<feature type="non-terminal residue" evidence="3">
    <location>
        <position position="363"/>
    </location>
</feature>
<name>A0A381VP53_9ZZZZ</name>
<evidence type="ECO:0000256" key="1">
    <source>
        <dbReference type="SAM" id="MobiDB-lite"/>
    </source>
</evidence>
<evidence type="ECO:0000259" key="2">
    <source>
        <dbReference type="Pfam" id="PF05134"/>
    </source>
</evidence>
<feature type="region of interest" description="Disordered" evidence="1">
    <location>
        <begin position="316"/>
        <end position="342"/>
    </location>
</feature>
<protein>
    <recommendedName>
        <fullName evidence="2">GspL cytoplasmic actin-ATPase-like domain-containing protein</fullName>
    </recommendedName>
</protein>
<dbReference type="AlphaFoldDB" id="A0A381VP53"/>
<evidence type="ECO:0000313" key="3">
    <source>
        <dbReference type="EMBL" id="SVA41841.1"/>
    </source>
</evidence>
<reference evidence="3" key="1">
    <citation type="submission" date="2018-05" db="EMBL/GenBank/DDBJ databases">
        <authorList>
            <person name="Lanie J.A."/>
            <person name="Ng W.-L."/>
            <person name="Kazmierczak K.M."/>
            <person name="Andrzejewski T.M."/>
            <person name="Davidsen T.M."/>
            <person name="Wayne K.J."/>
            <person name="Tettelin H."/>
            <person name="Glass J.I."/>
            <person name="Rusch D."/>
            <person name="Podicherti R."/>
            <person name="Tsui H.-C.T."/>
            <person name="Winkler M.E."/>
        </authorList>
    </citation>
    <scope>NUCLEOTIDE SEQUENCE</scope>
</reference>
<feature type="domain" description="GspL cytoplasmic actin-ATPase-like" evidence="2">
    <location>
        <begin position="70"/>
        <end position="116"/>
    </location>
</feature>
<dbReference type="EMBL" id="UINC01009326">
    <property type="protein sequence ID" value="SVA41841.1"/>
    <property type="molecule type" value="Genomic_DNA"/>
</dbReference>
<dbReference type="InterPro" id="IPR043129">
    <property type="entry name" value="ATPase_NBD"/>
</dbReference>
<sequence length="363" mass="41509">MENVFYLISAHSYCIEGIRLSKKSRNHLITGESIGFAASDTTDFEEISAAEPGQWSAMIADFLDQQQWKDHSISFLLPAEDVSFRKITFPFQERKKVEQALPYELEEELMSDLSECTYSAQVFTMPEQNSEALILLIGKERIKQLQQLCLERNLLIRNVDCSAHALYRSMMSRDKNISRTGDVFQIYLGGDEAFVNTIRDGRLDQIKIFPNRIPVILQKHLSLAGNSLSAFLNSFVKHEENADFAGEDSERIKSYTKLKQELNWLCSQLTLHLRIKNYVSESQIEIHGIFGPMIKWDGVVFKVRSFPLPESEAFAERSGEDNLTEDSSLSINVYPKTDGKTPDTLEELMEEAKHREKSDENTS</sequence>
<dbReference type="Pfam" id="PF05134">
    <property type="entry name" value="T2SSL"/>
    <property type="match status" value="1"/>
</dbReference>
<proteinExistence type="predicted"/>
<accession>A0A381VP53</accession>
<gene>
    <name evidence="3" type="ORF">METZ01_LOCUS94695</name>
</gene>
<dbReference type="InterPro" id="IPR024230">
    <property type="entry name" value="GspL_cyto_dom"/>
</dbReference>
<organism evidence="3">
    <name type="scientific">marine metagenome</name>
    <dbReference type="NCBI Taxonomy" id="408172"/>
    <lineage>
        <taxon>unclassified sequences</taxon>
        <taxon>metagenomes</taxon>
        <taxon>ecological metagenomes</taxon>
    </lineage>
</organism>
<dbReference type="SUPFAM" id="SSF53067">
    <property type="entry name" value="Actin-like ATPase domain"/>
    <property type="match status" value="1"/>
</dbReference>
<dbReference type="Gene3D" id="3.30.420.380">
    <property type="match status" value="1"/>
</dbReference>